<dbReference type="EnsemblPlants" id="Ma04_t15490.1">
    <property type="protein sequence ID" value="Ma04_p15490.1"/>
    <property type="gene ID" value="Ma04_g15490"/>
</dbReference>
<name>A0A804IQ28_MUSAM</name>
<dbReference type="Proteomes" id="UP000012960">
    <property type="component" value="Unplaced"/>
</dbReference>
<evidence type="ECO:0000313" key="2">
    <source>
        <dbReference type="EnsemblPlants" id="Ma04_p15490.1"/>
    </source>
</evidence>
<reference evidence="1" key="1">
    <citation type="submission" date="2021-03" db="EMBL/GenBank/DDBJ databases">
        <authorList>
            <consortium name="Genoscope - CEA"/>
            <person name="William W."/>
        </authorList>
    </citation>
    <scope>NUCLEOTIDE SEQUENCE</scope>
    <source>
        <strain evidence="1">Doubled-haploid Pahang</strain>
    </source>
</reference>
<keyword evidence="3" id="KW-1185">Reference proteome</keyword>
<organism evidence="2 3">
    <name type="scientific">Musa acuminata subsp. malaccensis</name>
    <name type="common">Wild banana</name>
    <name type="synonym">Musa malaccensis</name>
    <dbReference type="NCBI Taxonomy" id="214687"/>
    <lineage>
        <taxon>Eukaryota</taxon>
        <taxon>Viridiplantae</taxon>
        <taxon>Streptophyta</taxon>
        <taxon>Embryophyta</taxon>
        <taxon>Tracheophyta</taxon>
        <taxon>Spermatophyta</taxon>
        <taxon>Magnoliopsida</taxon>
        <taxon>Liliopsida</taxon>
        <taxon>Zingiberales</taxon>
        <taxon>Musaceae</taxon>
        <taxon>Musa</taxon>
    </lineage>
</organism>
<dbReference type="AlphaFoldDB" id="A0A804IQ28"/>
<dbReference type="EMBL" id="HG996469">
    <property type="protein sequence ID" value="CAG1842267.1"/>
    <property type="molecule type" value="Genomic_DNA"/>
</dbReference>
<reference evidence="2" key="2">
    <citation type="submission" date="2021-05" db="UniProtKB">
        <authorList>
            <consortium name="EnsemblPlants"/>
        </authorList>
    </citation>
    <scope>IDENTIFICATION</scope>
    <source>
        <strain evidence="2">subsp. malaccensis</strain>
    </source>
</reference>
<sequence>MICQPRSIATSGLLPRHLPMHCEPTICYISLYRLDF</sequence>
<proteinExistence type="predicted"/>
<protein>
    <submittedName>
        <fullName evidence="1">(wild Malaysian banana) hypothetical protein</fullName>
    </submittedName>
</protein>
<dbReference type="Gramene" id="Ma04_t15490.1">
    <property type="protein sequence ID" value="Ma04_p15490.1"/>
    <property type="gene ID" value="Ma04_g15490"/>
</dbReference>
<evidence type="ECO:0000313" key="3">
    <source>
        <dbReference type="Proteomes" id="UP000012960"/>
    </source>
</evidence>
<dbReference type="InParanoid" id="A0A804IQ28"/>
<gene>
    <name evidence="1" type="ORF">GSMUA_120620.1</name>
</gene>
<evidence type="ECO:0000313" key="1">
    <source>
        <dbReference type="EMBL" id="CAG1842267.1"/>
    </source>
</evidence>
<accession>A0A804IQ28</accession>